<evidence type="ECO:0000256" key="4">
    <source>
        <dbReference type="ARBA" id="ARBA00023004"/>
    </source>
</evidence>
<dbReference type="Proteomes" id="UP000054709">
    <property type="component" value="Unassembled WGS sequence"/>
</dbReference>
<name>A0A0W1AVR7_9BACL</name>
<evidence type="ECO:0000256" key="5">
    <source>
        <dbReference type="ARBA" id="ARBA00023014"/>
    </source>
</evidence>
<proteinExistence type="predicted"/>
<accession>A0A0W1AVR7</accession>
<dbReference type="AlphaFoldDB" id="A0A0W1AVR7"/>
<keyword evidence="4" id="KW-0408">Iron</keyword>
<dbReference type="InterPro" id="IPR039650">
    <property type="entry name" value="HdrA-like"/>
</dbReference>
<sequence>MTKYYLEPAKSIPVKHEVDVLVIGGGPAGFSAAVNAARRGAKTMLIEQSGSVGGVATSGLMSHWTGETKGGFYEEILSRSEYMEEGPSMGGHGTFRQVINHERLKTVMLQMLEEAGVIVQLYTFASAPILEDKTITGVITESKSGRESIMAAIVIDASGDGDIAAGAGAPHYLGREYDGKMQPMTIMLQVAGVDTSQVRYVHGFEETYDLPGGDIQTLGRQHIPYPAGHVLIYPSPLPGIVTLNMTNSIKVNGTKAEDLTRATVTCRNQIEPIIQFLREFVPGFENCFVINSSAQIGVRETRHFIGEQTLNEQDIMVARVFDDWAVANVHFNFDVHNLSGAGLDETGEQKHFKQKKGYTIPYGCFVPAEVDNLLLAGRNISGTHMAHSSFRVMPICANMGQSVGIAAALCKEKGCKPRSLDVKLLQEELIKLGVKPDE</sequence>
<dbReference type="GO" id="GO:0016491">
    <property type="term" value="F:oxidoreductase activity"/>
    <property type="evidence" value="ECO:0007669"/>
    <property type="project" value="UniProtKB-KW"/>
</dbReference>
<organism evidence="6 7">
    <name type="scientific">Paenibacillus etheri</name>
    <dbReference type="NCBI Taxonomy" id="1306852"/>
    <lineage>
        <taxon>Bacteria</taxon>
        <taxon>Bacillati</taxon>
        <taxon>Bacillota</taxon>
        <taxon>Bacilli</taxon>
        <taxon>Bacillales</taxon>
        <taxon>Paenibacillaceae</taxon>
        <taxon>Paenibacillus</taxon>
    </lineage>
</organism>
<dbReference type="OrthoDB" id="9777740at2"/>
<evidence type="ECO:0000313" key="7">
    <source>
        <dbReference type="Proteomes" id="UP000054709"/>
    </source>
</evidence>
<evidence type="ECO:0000256" key="1">
    <source>
        <dbReference type="ARBA" id="ARBA00022485"/>
    </source>
</evidence>
<comment type="caution">
    <text evidence="6">The sequence shown here is derived from an EMBL/GenBank/DDBJ whole genome shotgun (WGS) entry which is preliminary data.</text>
</comment>
<evidence type="ECO:0000256" key="3">
    <source>
        <dbReference type="ARBA" id="ARBA00023002"/>
    </source>
</evidence>
<dbReference type="PANTHER" id="PTHR43498">
    <property type="entry name" value="FERREDOXIN:COB-COM HETERODISULFIDE REDUCTASE SUBUNIT A"/>
    <property type="match status" value="1"/>
</dbReference>
<keyword evidence="7" id="KW-1185">Reference proteome</keyword>
<dbReference type="PANTHER" id="PTHR43498:SF1">
    <property type="entry name" value="COB--COM HETERODISULFIDE REDUCTASE IRON-SULFUR SUBUNIT A"/>
    <property type="match status" value="1"/>
</dbReference>
<dbReference type="Gene3D" id="3.50.50.60">
    <property type="entry name" value="FAD/NAD(P)-binding domain"/>
    <property type="match status" value="1"/>
</dbReference>
<keyword evidence="2" id="KW-0479">Metal-binding</keyword>
<keyword evidence="3" id="KW-0560">Oxidoreductase</keyword>
<protein>
    <submittedName>
        <fullName evidence="6">Pyridine nucleotide-disulfide oxidoreductase</fullName>
    </submittedName>
</protein>
<evidence type="ECO:0000256" key="2">
    <source>
        <dbReference type="ARBA" id="ARBA00022723"/>
    </source>
</evidence>
<dbReference type="GO" id="GO:0051539">
    <property type="term" value="F:4 iron, 4 sulfur cluster binding"/>
    <property type="evidence" value="ECO:0007669"/>
    <property type="project" value="UniProtKB-KW"/>
</dbReference>
<evidence type="ECO:0000313" key="6">
    <source>
        <dbReference type="EMBL" id="KTD85446.1"/>
    </source>
</evidence>
<keyword evidence="1" id="KW-0004">4Fe-4S</keyword>
<dbReference type="SUPFAM" id="SSF51905">
    <property type="entry name" value="FAD/NAD(P)-binding domain"/>
    <property type="match status" value="1"/>
</dbReference>
<dbReference type="InterPro" id="IPR036188">
    <property type="entry name" value="FAD/NAD-bd_sf"/>
</dbReference>
<keyword evidence="5" id="KW-0411">Iron-sulfur</keyword>
<dbReference type="GO" id="GO:0046872">
    <property type="term" value="F:metal ion binding"/>
    <property type="evidence" value="ECO:0007669"/>
    <property type="project" value="UniProtKB-KW"/>
</dbReference>
<reference evidence="6 7" key="1">
    <citation type="journal article" date="2015" name="Int. Biodeterior. Biodegradation">
        <title>Physiological and genetic screening methods for the isolation of methyl tert-butyl ether-degrading bacteria for bioremediation purposes.</title>
        <authorList>
            <person name="Guisado I.M."/>
            <person name="Purswani J."/>
            <person name="Gonzalez Lopez J."/>
            <person name="Pozo C."/>
        </authorList>
    </citation>
    <scope>NUCLEOTIDE SEQUENCE [LARGE SCALE GENOMIC DNA]</scope>
    <source>
        <strain evidence="6 7">SH7</strain>
    </source>
</reference>
<dbReference type="Pfam" id="PF12831">
    <property type="entry name" value="FAD_oxidored"/>
    <property type="match status" value="1"/>
</dbReference>
<gene>
    <name evidence="6" type="ORF">UQ64_18215</name>
</gene>
<dbReference type="EMBL" id="LCZJ02000026">
    <property type="protein sequence ID" value="KTD85446.1"/>
    <property type="molecule type" value="Genomic_DNA"/>
</dbReference>
<dbReference type="RefSeq" id="WP_060624301.1">
    <property type="nucleotide sequence ID" value="NZ_LCZJ02000026.1"/>
</dbReference>